<gene>
    <name evidence="2" type="ORF">CFN78_01170</name>
</gene>
<dbReference type="Pfam" id="PF13560">
    <property type="entry name" value="HTH_31"/>
    <property type="match status" value="1"/>
</dbReference>
<dbReference type="GO" id="GO:0003677">
    <property type="term" value="F:DNA binding"/>
    <property type="evidence" value="ECO:0007669"/>
    <property type="project" value="InterPro"/>
</dbReference>
<dbReference type="Pfam" id="PF19054">
    <property type="entry name" value="DUF5753"/>
    <property type="match status" value="1"/>
</dbReference>
<dbReference type="CDD" id="cd00093">
    <property type="entry name" value="HTH_XRE"/>
    <property type="match status" value="1"/>
</dbReference>
<dbReference type="InterPro" id="IPR010982">
    <property type="entry name" value="Lambda_DNA-bd_dom_sf"/>
</dbReference>
<evidence type="ECO:0000313" key="3">
    <source>
        <dbReference type="Proteomes" id="UP000242444"/>
    </source>
</evidence>
<keyword evidence="3" id="KW-1185">Reference proteome</keyword>
<dbReference type="AlphaFoldDB" id="A0A263DAR8"/>
<protein>
    <submittedName>
        <fullName evidence="2">Transcriptional regulator</fullName>
    </submittedName>
</protein>
<dbReference type="SMART" id="SM00530">
    <property type="entry name" value="HTH_XRE"/>
    <property type="match status" value="1"/>
</dbReference>
<organism evidence="2 3">
    <name type="scientific">Amycolatopsis antarctica</name>
    <dbReference type="NCBI Taxonomy" id="1854586"/>
    <lineage>
        <taxon>Bacteria</taxon>
        <taxon>Bacillati</taxon>
        <taxon>Actinomycetota</taxon>
        <taxon>Actinomycetes</taxon>
        <taxon>Pseudonocardiales</taxon>
        <taxon>Pseudonocardiaceae</taxon>
        <taxon>Amycolatopsis</taxon>
    </lineage>
</organism>
<comment type="caution">
    <text evidence="2">The sequence shown here is derived from an EMBL/GenBank/DDBJ whole genome shotgun (WGS) entry which is preliminary data.</text>
</comment>
<dbReference type="OrthoDB" id="3681981at2"/>
<name>A0A263DAR8_9PSEU</name>
<dbReference type="InterPro" id="IPR043917">
    <property type="entry name" value="DUF5753"/>
</dbReference>
<proteinExistence type="predicted"/>
<dbReference type="Gene3D" id="1.10.260.40">
    <property type="entry name" value="lambda repressor-like DNA-binding domains"/>
    <property type="match status" value="1"/>
</dbReference>
<dbReference type="SUPFAM" id="SSF47413">
    <property type="entry name" value="lambda repressor-like DNA-binding domains"/>
    <property type="match status" value="1"/>
</dbReference>
<evidence type="ECO:0000259" key="1">
    <source>
        <dbReference type="SMART" id="SM00530"/>
    </source>
</evidence>
<dbReference type="InterPro" id="IPR001387">
    <property type="entry name" value="Cro/C1-type_HTH"/>
</dbReference>
<dbReference type="Proteomes" id="UP000242444">
    <property type="component" value="Unassembled WGS sequence"/>
</dbReference>
<reference evidence="2 3" key="1">
    <citation type="submission" date="2017-07" db="EMBL/GenBank/DDBJ databases">
        <title>Amycolatopsis antarcticus sp. nov., isolated from the surface of an Antarcticus brown macroalga.</title>
        <authorList>
            <person name="Wang J."/>
            <person name="Leiva S."/>
            <person name="Huang J."/>
            <person name="Huang Y."/>
        </authorList>
    </citation>
    <scope>NUCLEOTIDE SEQUENCE [LARGE SCALE GENOMIC DNA]</scope>
    <source>
        <strain evidence="2 3">AU-G6</strain>
    </source>
</reference>
<accession>A0A263DAR8</accession>
<sequence length="291" mass="32681">MTDDPVVARIQLGILLRELREDADHTAAEACRHLGCSAGKMSQVENGKQGMPIEQVAALLDFYRADDTASAEALRLAAVPWPRRRRRRRALYQEAIPRTTRRYVALEADASEIVAYDNAVINGLLQTEGYARALLRSGAPYAGSQEINAKLEIRLNRQRGLTREVDPLRLDVIIDEACLHRMIGGREVMAGQLRHLLDMSERENVRLQVLPFEPKATPNQDEYFVACSNFHILKLSERGSLVYIEDFAGGTYPEDILVIQEYAAAFERLRAAADDQDDSQALLAKVVTKYE</sequence>
<evidence type="ECO:0000313" key="2">
    <source>
        <dbReference type="EMBL" id="OZM75269.1"/>
    </source>
</evidence>
<dbReference type="EMBL" id="NKYE01000001">
    <property type="protein sequence ID" value="OZM75269.1"/>
    <property type="molecule type" value="Genomic_DNA"/>
</dbReference>
<dbReference type="InParanoid" id="A0A263DAR8"/>
<feature type="domain" description="HTH cro/C1-type" evidence="1">
    <location>
        <begin position="15"/>
        <end position="70"/>
    </location>
</feature>